<dbReference type="EMBL" id="MVBM01000004">
    <property type="protein sequence ID" value="OOK73983.1"/>
    <property type="molecule type" value="Genomic_DNA"/>
</dbReference>
<feature type="region of interest" description="Disordered" evidence="1">
    <location>
        <begin position="1"/>
        <end position="22"/>
    </location>
</feature>
<accession>A0A1V3X3V9</accession>
<comment type="caution">
    <text evidence="2">The sequence shown here is derived from an EMBL/GenBank/DDBJ whole genome shotgun (WGS) entry which is preliminary data.</text>
</comment>
<evidence type="ECO:0000313" key="2">
    <source>
        <dbReference type="EMBL" id="OOK73983.1"/>
    </source>
</evidence>
<sequence length="49" mass="5098">MGSVLVRGAAAQGHAGLSSPGRRVRLKLLQRLRNPIAATTAGSNRSSTR</sequence>
<dbReference type="AlphaFoldDB" id="A0A1V3X3V9"/>
<proteinExistence type="predicted"/>
<dbReference type="Proteomes" id="UP000189229">
    <property type="component" value="Unassembled WGS sequence"/>
</dbReference>
<gene>
    <name evidence="2" type="ORF">BZL30_4357</name>
</gene>
<name>A0A1V3X3V9_MYCKA</name>
<evidence type="ECO:0000256" key="1">
    <source>
        <dbReference type="SAM" id="MobiDB-lite"/>
    </source>
</evidence>
<organism evidence="2 3">
    <name type="scientific">Mycobacterium kansasii</name>
    <dbReference type="NCBI Taxonomy" id="1768"/>
    <lineage>
        <taxon>Bacteria</taxon>
        <taxon>Bacillati</taxon>
        <taxon>Actinomycetota</taxon>
        <taxon>Actinomycetes</taxon>
        <taxon>Mycobacteriales</taxon>
        <taxon>Mycobacteriaceae</taxon>
        <taxon>Mycobacterium</taxon>
    </lineage>
</organism>
<protein>
    <submittedName>
        <fullName evidence="2">Uncharacterized protein</fullName>
    </submittedName>
</protein>
<reference evidence="2 3" key="1">
    <citation type="submission" date="2017-02" db="EMBL/GenBank/DDBJ databases">
        <title>Complete genome sequences of Mycobacterium kansasii strains isolated from rhesus macaques.</title>
        <authorList>
            <person name="Panda A."/>
            <person name="Nagaraj S."/>
            <person name="Zhao X."/>
            <person name="Tettelin H."/>
            <person name="Detolla L.J."/>
        </authorList>
    </citation>
    <scope>NUCLEOTIDE SEQUENCE [LARGE SCALE GENOMIC DNA]</scope>
    <source>
        <strain evidence="2 3">11-3813</strain>
    </source>
</reference>
<evidence type="ECO:0000313" key="3">
    <source>
        <dbReference type="Proteomes" id="UP000189229"/>
    </source>
</evidence>